<accession>A0A1I6W8A8</accession>
<evidence type="ECO:0000313" key="2">
    <source>
        <dbReference type="Proteomes" id="UP000182827"/>
    </source>
</evidence>
<dbReference type="RefSeq" id="WP_074947728.1">
    <property type="nucleotide sequence ID" value="NZ_FOZU01000046.1"/>
</dbReference>
<proteinExistence type="predicted"/>
<organism evidence="1 2">
    <name type="scientific">Acinetobacter bohemicus</name>
    <dbReference type="NCBI Taxonomy" id="1435036"/>
    <lineage>
        <taxon>Bacteria</taxon>
        <taxon>Pseudomonadati</taxon>
        <taxon>Pseudomonadota</taxon>
        <taxon>Gammaproteobacteria</taxon>
        <taxon>Moraxellales</taxon>
        <taxon>Moraxellaceae</taxon>
        <taxon>Acinetobacter</taxon>
    </lineage>
</organism>
<dbReference type="AlphaFoldDB" id="A0A1I6W8A8"/>
<sequence length="95" mass="10856">MQHVEMQKMLNEAKFNGFIAVVETCFTGVKIVAYFYCGQFYPSIICLTGIDILSDIGRTWDTLMNGLNWVVKFAHSTKFDAYCFGWMNRSSGFVT</sequence>
<name>A0A1I6W8A8_9GAMM</name>
<keyword evidence="2" id="KW-1185">Reference proteome</keyword>
<dbReference type="EMBL" id="FOZU01000046">
    <property type="protein sequence ID" value="SFT22257.1"/>
    <property type="molecule type" value="Genomic_DNA"/>
</dbReference>
<gene>
    <name evidence="1" type="ORF">SAMN05444586_104616</name>
</gene>
<dbReference type="Proteomes" id="UP000182827">
    <property type="component" value="Unassembled WGS sequence"/>
</dbReference>
<evidence type="ECO:0000313" key="1">
    <source>
        <dbReference type="EMBL" id="SFT22257.1"/>
    </source>
</evidence>
<reference evidence="2" key="1">
    <citation type="submission" date="2016-10" db="EMBL/GenBank/DDBJ databases">
        <authorList>
            <person name="Varghese N."/>
            <person name="Submissions S."/>
        </authorList>
    </citation>
    <scope>NUCLEOTIDE SEQUENCE [LARGE SCALE GENOMIC DNA]</scope>
    <source>
        <strain evidence="2">ANC 5076</strain>
    </source>
</reference>
<protein>
    <submittedName>
        <fullName evidence="1">Uncharacterized protein</fullName>
    </submittedName>
</protein>